<reference evidence="2" key="1">
    <citation type="submission" date="2009-08" db="EMBL/GenBank/DDBJ databases">
        <title>Annotation of Salpingoeca rosetta.</title>
        <authorList>
            <consortium name="The Broad Institute Genome Sequencing Platform"/>
            <person name="Russ C."/>
            <person name="Cuomo C."/>
            <person name="Burger G."/>
            <person name="Gray M.W."/>
            <person name="Holland P.W.H."/>
            <person name="King N."/>
            <person name="Lang F.B.F."/>
            <person name="Roger A.J."/>
            <person name="Ruiz-Trillo I."/>
            <person name="Young S.K."/>
            <person name="Zeng Q."/>
            <person name="Gargeya S."/>
            <person name="Alvarado L."/>
            <person name="Berlin A."/>
            <person name="Chapman S.B."/>
            <person name="Chen Z."/>
            <person name="Freedman E."/>
            <person name="Gellesch M."/>
            <person name="Goldberg J."/>
            <person name="Griggs A."/>
            <person name="Gujja S."/>
            <person name="Heilman E."/>
            <person name="Heiman D."/>
            <person name="Howarth C."/>
            <person name="Mehta T."/>
            <person name="Neiman D."/>
            <person name="Pearson M."/>
            <person name="Roberts A."/>
            <person name="Saif S."/>
            <person name="Shea T."/>
            <person name="Shenoy N."/>
            <person name="Sisk P."/>
            <person name="Stolte C."/>
            <person name="Sykes S."/>
            <person name="White J."/>
            <person name="Yandava C."/>
            <person name="Haas B."/>
            <person name="Nusbaum C."/>
            <person name="Birren B."/>
        </authorList>
    </citation>
    <scope>NUCLEOTIDE SEQUENCE [LARGE SCALE GENOMIC DNA]</scope>
    <source>
        <strain evidence="2">ATCC 50818</strain>
    </source>
</reference>
<dbReference type="AlphaFoldDB" id="F2TYX0"/>
<evidence type="ECO:0000313" key="3">
    <source>
        <dbReference type="Proteomes" id="UP000007799"/>
    </source>
</evidence>
<keyword evidence="3" id="KW-1185">Reference proteome</keyword>
<dbReference type="EMBL" id="GL832957">
    <property type="protein sequence ID" value="EGD78794.1"/>
    <property type="molecule type" value="Genomic_DNA"/>
</dbReference>
<evidence type="ECO:0000313" key="2">
    <source>
        <dbReference type="EMBL" id="EGD78794.1"/>
    </source>
</evidence>
<dbReference type="STRING" id="946362.F2TYX0"/>
<dbReference type="RefSeq" id="XP_004997750.1">
    <property type="nucleotide sequence ID" value="XM_004997693.1"/>
</dbReference>
<dbReference type="KEGG" id="sre:PTSG_01770"/>
<name>F2TYX0_SALR5</name>
<organism evidence="3">
    <name type="scientific">Salpingoeca rosetta (strain ATCC 50818 / BSB-021)</name>
    <dbReference type="NCBI Taxonomy" id="946362"/>
    <lineage>
        <taxon>Eukaryota</taxon>
        <taxon>Choanoflagellata</taxon>
        <taxon>Craspedida</taxon>
        <taxon>Salpingoecidae</taxon>
        <taxon>Salpingoeca</taxon>
    </lineage>
</organism>
<accession>F2TYX0</accession>
<sequence length="265" mass="30979">MTSLQRVCSKEFQWNPNSISKIRSVQELMLRDDVVKARSDWDKAVRFMKATLEKEYQETSRLLEEQKGPGWMRQWLTWSSPKAYQGAHSAMIAELSPYFQQSSKTGGVRAGITDEEDKALQHSLKREHGVDATEGHVYDITRVYHLLYKQHFLDTALRSAAYCQSKFGYKENACQACNSLHCTDVLLFWRLHNMLRATVNMLRLETEIQEDIRRVLNEIDEDPQLKQRLINGKRVTLAEEIEVLRLLQAKLDEFTRQMKKEGKLR</sequence>
<evidence type="ECO:0000259" key="1">
    <source>
        <dbReference type="Pfam" id="PF19434"/>
    </source>
</evidence>
<gene>
    <name evidence="2" type="ORF">PTSG_01770</name>
</gene>
<dbReference type="OrthoDB" id="415706at2759"/>
<feature type="domain" description="Dynamin-like GTPase OPA1 C-terminal" evidence="1">
    <location>
        <begin position="7"/>
        <end position="261"/>
    </location>
</feature>
<dbReference type="Pfam" id="PF19434">
    <property type="entry name" value="OPA1_C"/>
    <property type="match status" value="1"/>
</dbReference>
<dbReference type="Proteomes" id="UP000007799">
    <property type="component" value="Unassembled WGS sequence"/>
</dbReference>
<proteinExistence type="predicted"/>
<dbReference type="InParanoid" id="F2TYX0"/>
<dbReference type="eggNOG" id="KOG0447">
    <property type="taxonomic scope" value="Eukaryota"/>
</dbReference>
<dbReference type="GeneID" id="16078345"/>
<dbReference type="InterPro" id="IPR045817">
    <property type="entry name" value="OPA1_C"/>
</dbReference>
<protein>
    <recommendedName>
        <fullName evidence="1">Dynamin-like GTPase OPA1 C-terminal domain-containing protein</fullName>
    </recommendedName>
</protein>